<evidence type="ECO:0008006" key="3">
    <source>
        <dbReference type="Google" id="ProtNLM"/>
    </source>
</evidence>
<keyword evidence="2" id="KW-1185">Reference proteome</keyword>
<name>A0A0D2M2H1_9CHLO</name>
<dbReference type="KEGG" id="mng:MNEG_10118"/>
<dbReference type="Proteomes" id="UP000054498">
    <property type="component" value="Unassembled WGS sequence"/>
</dbReference>
<proteinExistence type="predicted"/>
<organism evidence="1 2">
    <name type="scientific">Monoraphidium neglectum</name>
    <dbReference type="NCBI Taxonomy" id="145388"/>
    <lineage>
        <taxon>Eukaryota</taxon>
        <taxon>Viridiplantae</taxon>
        <taxon>Chlorophyta</taxon>
        <taxon>core chlorophytes</taxon>
        <taxon>Chlorophyceae</taxon>
        <taxon>CS clade</taxon>
        <taxon>Sphaeropleales</taxon>
        <taxon>Selenastraceae</taxon>
        <taxon>Monoraphidium</taxon>
    </lineage>
</organism>
<dbReference type="Gene3D" id="1.25.40.10">
    <property type="entry name" value="Tetratricopeptide repeat domain"/>
    <property type="match status" value="1"/>
</dbReference>
<evidence type="ECO:0000313" key="2">
    <source>
        <dbReference type="Proteomes" id="UP000054498"/>
    </source>
</evidence>
<dbReference type="OrthoDB" id="414698at2759"/>
<dbReference type="GeneID" id="25727248"/>
<accession>A0A0D2M2H1</accession>
<evidence type="ECO:0000313" key="1">
    <source>
        <dbReference type="EMBL" id="KIY97844.1"/>
    </source>
</evidence>
<dbReference type="InterPro" id="IPR011990">
    <property type="entry name" value="TPR-like_helical_dom_sf"/>
</dbReference>
<dbReference type="InterPro" id="IPR010323">
    <property type="entry name" value="DUF924"/>
</dbReference>
<dbReference type="AlphaFoldDB" id="A0A0D2M2H1"/>
<protein>
    <recommendedName>
        <fullName evidence="3">DUF924 domain-containing protein</fullName>
    </recommendedName>
</protein>
<gene>
    <name evidence="1" type="ORF">MNEG_10118</name>
</gene>
<dbReference type="Gene3D" id="1.20.58.320">
    <property type="entry name" value="TPR-like"/>
    <property type="match status" value="1"/>
</dbReference>
<dbReference type="STRING" id="145388.A0A0D2M2H1"/>
<dbReference type="EMBL" id="KK102405">
    <property type="protein sequence ID" value="KIY97844.1"/>
    <property type="molecule type" value="Genomic_DNA"/>
</dbReference>
<dbReference type="Pfam" id="PF06041">
    <property type="entry name" value="DUF924"/>
    <property type="match status" value="1"/>
</dbReference>
<reference evidence="1 2" key="1">
    <citation type="journal article" date="2013" name="BMC Genomics">
        <title>Reconstruction of the lipid metabolism for the microalga Monoraphidium neglectum from its genome sequence reveals characteristics suitable for biofuel production.</title>
        <authorList>
            <person name="Bogen C."/>
            <person name="Al-Dilaimi A."/>
            <person name="Albersmeier A."/>
            <person name="Wichmann J."/>
            <person name="Grundmann M."/>
            <person name="Rupp O."/>
            <person name="Lauersen K.J."/>
            <person name="Blifernez-Klassen O."/>
            <person name="Kalinowski J."/>
            <person name="Goesmann A."/>
            <person name="Mussgnug J.H."/>
            <person name="Kruse O."/>
        </authorList>
    </citation>
    <scope>NUCLEOTIDE SEQUENCE [LARGE SCALE GENOMIC DNA]</scope>
    <source>
        <strain evidence="1 2">SAG 48.87</strain>
    </source>
</reference>
<dbReference type="SUPFAM" id="SSF48452">
    <property type="entry name" value="TPR-like"/>
    <property type="match status" value="1"/>
</dbReference>
<dbReference type="RefSeq" id="XP_013896864.1">
    <property type="nucleotide sequence ID" value="XM_014041410.1"/>
</dbReference>
<sequence length="226" mass="24761">MVSAKQQLDPRAAAVLKFWLGDQAVDGDNVSAAALAQWPAEREKLWWRGGPDLDAEIKAKFGRDLEAVAAGELDGWEDPTGTNPLNTLAGVILMDQFSRNVYRGTPGAFALDPKALSWAQRLAALEEARAWPHSFRIWIFMPFEHSESLEMQERCIALFEEEVARAEGGDGPPEAAGAARSVLGYAHAHLAVIKAWGRFPHRNAILGRESTPEEIAGMADGSIRKF</sequence>